<sequence>MDKTAQPIDVEDKQRGEIAPRTDTSYSDIPLESISDAWIQRGYVYLKLVDGRILAVPADKHVTSLYWEVKIRNRRRAFGL</sequence>
<protein>
    <submittedName>
        <fullName evidence="2">Uncharacterized protein</fullName>
    </submittedName>
</protein>
<dbReference type="AlphaFoldDB" id="A0A833E8H9"/>
<comment type="caution">
    <text evidence="2">The sequence shown here is derived from an EMBL/GenBank/DDBJ whole genome shotgun (WGS) entry which is preliminary data.</text>
</comment>
<dbReference type="Proteomes" id="UP000600071">
    <property type="component" value="Unassembled WGS sequence"/>
</dbReference>
<gene>
    <name evidence="2" type="ORF">EYH50_00915</name>
</gene>
<organism evidence="2 3">
    <name type="scientific">Pyrodictium delaneyi</name>
    <dbReference type="NCBI Taxonomy" id="1273541"/>
    <lineage>
        <taxon>Archaea</taxon>
        <taxon>Thermoproteota</taxon>
        <taxon>Thermoprotei</taxon>
        <taxon>Desulfurococcales</taxon>
        <taxon>Pyrodictiaceae</taxon>
        <taxon>Pyrodictium</taxon>
    </lineage>
</organism>
<accession>A0A833E8H9</accession>
<feature type="compositionally biased region" description="Basic and acidic residues" evidence="1">
    <location>
        <begin position="10"/>
        <end position="20"/>
    </location>
</feature>
<reference evidence="2" key="1">
    <citation type="journal article" date="2020" name="ISME J.">
        <title>Gammaproteobacteria mediating utilization of methyl-, sulfur- and petroleum organic compounds in deep ocean hydrothermal plumes.</title>
        <authorList>
            <person name="Zhou Z."/>
            <person name="Liu Y."/>
            <person name="Pan J."/>
            <person name="Cron B.R."/>
            <person name="Toner B.M."/>
            <person name="Anantharaman K."/>
            <person name="Breier J.A."/>
            <person name="Dick G.J."/>
            <person name="Li M."/>
        </authorList>
    </citation>
    <scope>NUCLEOTIDE SEQUENCE</scope>
    <source>
        <strain evidence="2">SZUA-1523</strain>
    </source>
</reference>
<dbReference type="EMBL" id="DQVR01000026">
    <property type="protein sequence ID" value="HIQ23592.1"/>
    <property type="molecule type" value="Genomic_DNA"/>
</dbReference>
<evidence type="ECO:0000256" key="1">
    <source>
        <dbReference type="SAM" id="MobiDB-lite"/>
    </source>
</evidence>
<evidence type="ECO:0000313" key="2">
    <source>
        <dbReference type="EMBL" id="HIQ23592.1"/>
    </source>
</evidence>
<name>A0A833E8H9_9CREN</name>
<proteinExistence type="predicted"/>
<evidence type="ECO:0000313" key="3">
    <source>
        <dbReference type="Proteomes" id="UP000600071"/>
    </source>
</evidence>
<feature type="region of interest" description="Disordered" evidence="1">
    <location>
        <begin position="1"/>
        <end position="24"/>
    </location>
</feature>